<evidence type="ECO:0000313" key="4">
    <source>
        <dbReference type="Proteomes" id="UP000038010"/>
    </source>
</evidence>
<reference evidence="3 4" key="1">
    <citation type="submission" date="2015-06" db="EMBL/GenBank/DDBJ databases">
        <title>Draft genome of the ant-associated black yeast Phialophora attae CBS 131958.</title>
        <authorList>
            <person name="Moreno L.F."/>
            <person name="Stielow B.J."/>
            <person name="de Hoog S."/>
            <person name="Vicente V.A."/>
            <person name="Weiss V.A."/>
            <person name="de Vries M."/>
            <person name="Cruz L.M."/>
            <person name="Souza E.M."/>
        </authorList>
    </citation>
    <scope>NUCLEOTIDE SEQUENCE [LARGE SCALE GENOMIC DNA]</scope>
    <source>
        <strain evidence="3 4">CBS 131958</strain>
    </source>
</reference>
<feature type="domain" description="AtuA-like ferredoxin-fold" evidence="2">
    <location>
        <begin position="477"/>
        <end position="575"/>
    </location>
</feature>
<dbReference type="PANTHER" id="PTHR47585">
    <property type="match status" value="1"/>
</dbReference>
<dbReference type="RefSeq" id="XP_018000339.1">
    <property type="nucleotide sequence ID" value="XM_018148170.1"/>
</dbReference>
<evidence type="ECO:0000313" key="3">
    <source>
        <dbReference type="EMBL" id="KPI40376.1"/>
    </source>
</evidence>
<comment type="caution">
    <text evidence="3">The sequence shown here is derived from an EMBL/GenBank/DDBJ whole genome shotgun (WGS) entry which is preliminary data.</text>
</comment>
<dbReference type="InterPro" id="IPR056362">
    <property type="entry name" value="AtuA-like_ferredoxin_dom"/>
</dbReference>
<evidence type="ECO:0000259" key="2">
    <source>
        <dbReference type="Pfam" id="PF23544"/>
    </source>
</evidence>
<dbReference type="InterPro" id="IPR010839">
    <property type="entry name" value="AtuA_N"/>
</dbReference>
<name>A0A0N1H9M0_9EURO</name>
<dbReference type="VEuPathDB" id="FungiDB:AB675_7778"/>
<dbReference type="Pfam" id="PF07287">
    <property type="entry name" value="AtuA"/>
    <property type="match status" value="1"/>
</dbReference>
<dbReference type="Pfam" id="PF23544">
    <property type="entry name" value="AtuA_ferredoxin"/>
    <property type="match status" value="1"/>
</dbReference>
<dbReference type="AlphaFoldDB" id="A0A0N1H9M0"/>
<dbReference type="PANTHER" id="PTHR47585:SF1">
    <property type="entry name" value="DUF1446 DOMAIN-CONTAINING PROTEIN"/>
    <property type="match status" value="1"/>
</dbReference>
<dbReference type="EMBL" id="LFJN01000012">
    <property type="protein sequence ID" value="KPI40376.1"/>
    <property type="molecule type" value="Genomic_DNA"/>
</dbReference>
<dbReference type="Proteomes" id="UP000038010">
    <property type="component" value="Unassembled WGS sequence"/>
</dbReference>
<accession>A0A0N1H9M0</accession>
<dbReference type="OrthoDB" id="10265871at2759"/>
<evidence type="ECO:0000259" key="1">
    <source>
        <dbReference type="Pfam" id="PF07287"/>
    </source>
</evidence>
<evidence type="ECO:0008006" key="5">
    <source>
        <dbReference type="Google" id="ProtNLM"/>
    </source>
</evidence>
<proteinExistence type="predicted"/>
<keyword evidence="4" id="KW-1185">Reference proteome</keyword>
<dbReference type="GeneID" id="28740050"/>
<protein>
    <recommendedName>
        <fullName evidence="5">DUF1446 domain-containing protein</fullName>
    </recommendedName>
</protein>
<feature type="domain" description="Acyclic terpene utilisation N-terminal" evidence="1">
    <location>
        <begin position="1"/>
        <end position="430"/>
    </location>
</feature>
<gene>
    <name evidence="3" type="ORF">AB675_7778</name>
</gene>
<sequence length="597" mass="65947">MNLAENAVAMTAGTHDGWEPHCYEGLEMCIDEIIARGVKVVVDGGALNPKGMAEKVWRELVVGRGHGGEGGYRVGWVEGDDLVEVVREGVAKGQVVGHLDESNQEVGERLPGNVKDFLGQGKEGIPSFPVVSANAYLGARGIKRALDEGCDIVICGRVADASPVIGASWYWYQWAEDDWDRLAGALVAGHLIECSSYITGANFAGFDEYDYENLMVDLPFGIAEIERDGSAIVTKHPGTKGVVNVDVVKCQFLYELQGRIYLNSDVTADCKDVVIEEVGKDRVRCSGIKGAPPPPTTKLAIFYKGGYEQQILMNATGYATKEKYRLVEANLRNQLKRNGLLDKFQLLDFQVLGVPEANPSSQHASTTYLRLFTQADTQEACYGLLKSFSQIGMQHFSGFHLSLDTRTAIPRPYLAFYPGLIPQEQLEEKAGIFTEGGKPLMFDAGHPSTFQKVEPRESYETAQPQDLASFGPTKKARLGDVVLARSGDKGANINCGLFVRKAEHYPWLQNFLTVQRLKDLMGEDWRAEYFVERMEFQKLHAVHFVIYGPLGRGVSSCRLLDALGKGFADYIRDKVVEIPESFLADMPGIKEERLARL</sequence>
<organism evidence="3 4">
    <name type="scientific">Cyphellophora attinorum</name>
    <dbReference type="NCBI Taxonomy" id="1664694"/>
    <lineage>
        <taxon>Eukaryota</taxon>
        <taxon>Fungi</taxon>
        <taxon>Dikarya</taxon>
        <taxon>Ascomycota</taxon>
        <taxon>Pezizomycotina</taxon>
        <taxon>Eurotiomycetes</taxon>
        <taxon>Chaetothyriomycetidae</taxon>
        <taxon>Chaetothyriales</taxon>
        <taxon>Cyphellophoraceae</taxon>
        <taxon>Cyphellophora</taxon>
    </lineage>
</organism>